<evidence type="ECO:0000256" key="6">
    <source>
        <dbReference type="PROSITE-ProRule" id="PRU00221"/>
    </source>
</evidence>
<evidence type="ECO:0000313" key="8">
    <source>
        <dbReference type="EMBL" id="TFK78655.1"/>
    </source>
</evidence>
<dbReference type="GO" id="GO:1990757">
    <property type="term" value="F:ubiquitin ligase activator activity"/>
    <property type="evidence" value="ECO:0007669"/>
    <property type="project" value="TreeGrafter"/>
</dbReference>
<reference evidence="8 9" key="1">
    <citation type="journal article" date="2019" name="Nat. Ecol. Evol.">
        <title>Megaphylogeny resolves global patterns of mushroom evolution.</title>
        <authorList>
            <person name="Varga T."/>
            <person name="Krizsan K."/>
            <person name="Foldi C."/>
            <person name="Dima B."/>
            <person name="Sanchez-Garcia M."/>
            <person name="Sanchez-Ramirez S."/>
            <person name="Szollosi G.J."/>
            <person name="Szarkandi J.G."/>
            <person name="Papp V."/>
            <person name="Albert L."/>
            <person name="Andreopoulos W."/>
            <person name="Angelini C."/>
            <person name="Antonin V."/>
            <person name="Barry K.W."/>
            <person name="Bougher N.L."/>
            <person name="Buchanan P."/>
            <person name="Buyck B."/>
            <person name="Bense V."/>
            <person name="Catcheside P."/>
            <person name="Chovatia M."/>
            <person name="Cooper J."/>
            <person name="Damon W."/>
            <person name="Desjardin D."/>
            <person name="Finy P."/>
            <person name="Geml J."/>
            <person name="Haridas S."/>
            <person name="Hughes K."/>
            <person name="Justo A."/>
            <person name="Karasinski D."/>
            <person name="Kautmanova I."/>
            <person name="Kiss B."/>
            <person name="Kocsube S."/>
            <person name="Kotiranta H."/>
            <person name="LaButti K.M."/>
            <person name="Lechner B.E."/>
            <person name="Liimatainen K."/>
            <person name="Lipzen A."/>
            <person name="Lukacs Z."/>
            <person name="Mihaltcheva S."/>
            <person name="Morgado L.N."/>
            <person name="Niskanen T."/>
            <person name="Noordeloos M.E."/>
            <person name="Ohm R.A."/>
            <person name="Ortiz-Santana B."/>
            <person name="Ovrebo C."/>
            <person name="Racz N."/>
            <person name="Riley R."/>
            <person name="Savchenko A."/>
            <person name="Shiryaev A."/>
            <person name="Soop K."/>
            <person name="Spirin V."/>
            <person name="Szebenyi C."/>
            <person name="Tomsovsky M."/>
            <person name="Tulloss R.E."/>
            <person name="Uehling J."/>
            <person name="Grigoriev I.V."/>
            <person name="Vagvolgyi C."/>
            <person name="Papp T."/>
            <person name="Martin F.M."/>
            <person name="Miettinen O."/>
            <person name="Hibbett D.S."/>
            <person name="Nagy L.G."/>
        </authorList>
    </citation>
    <scope>NUCLEOTIDE SEQUENCE [LARGE SCALE GENOMIC DNA]</scope>
    <source>
        <strain evidence="8 9">HHB13444</strain>
    </source>
</reference>
<dbReference type="AlphaFoldDB" id="A0A5C3NN41"/>
<feature type="region of interest" description="Disordered" evidence="7">
    <location>
        <begin position="743"/>
        <end position="766"/>
    </location>
</feature>
<feature type="non-terminal residue" evidence="8">
    <location>
        <position position="1"/>
    </location>
</feature>
<dbReference type="InterPro" id="IPR015943">
    <property type="entry name" value="WD40/YVTN_repeat-like_dom_sf"/>
</dbReference>
<dbReference type="PANTHER" id="PTHR19918">
    <property type="entry name" value="CELL DIVISION CYCLE 20 CDC20 FIZZY -RELATED"/>
    <property type="match status" value="1"/>
</dbReference>
<evidence type="ECO:0000256" key="5">
    <source>
        <dbReference type="ARBA" id="ARBA00023306"/>
    </source>
</evidence>
<dbReference type="GO" id="GO:0010997">
    <property type="term" value="F:anaphase-promoting complex binding"/>
    <property type="evidence" value="ECO:0007669"/>
    <property type="project" value="InterPro"/>
</dbReference>
<dbReference type="SMART" id="SM00320">
    <property type="entry name" value="WD40"/>
    <property type="match status" value="1"/>
</dbReference>
<keyword evidence="2" id="KW-0132">Cell division</keyword>
<evidence type="ECO:0000256" key="4">
    <source>
        <dbReference type="ARBA" id="ARBA00022776"/>
    </source>
</evidence>
<protein>
    <submittedName>
        <fullName evidence="8">Uncharacterized protein</fullName>
    </submittedName>
</protein>
<keyword evidence="4" id="KW-0498">Mitosis</keyword>
<dbReference type="GO" id="GO:0031145">
    <property type="term" value="P:anaphase-promoting complex-dependent catabolic process"/>
    <property type="evidence" value="ECO:0007669"/>
    <property type="project" value="TreeGrafter"/>
</dbReference>
<evidence type="ECO:0000313" key="9">
    <source>
        <dbReference type="Proteomes" id="UP000308197"/>
    </source>
</evidence>
<dbReference type="GO" id="GO:0005680">
    <property type="term" value="C:anaphase-promoting complex"/>
    <property type="evidence" value="ECO:0007669"/>
    <property type="project" value="TreeGrafter"/>
</dbReference>
<feature type="region of interest" description="Disordered" evidence="7">
    <location>
        <begin position="583"/>
        <end position="603"/>
    </location>
</feature>
<keyword evidence="5" id="KW-0131">Cell cycle</keyword>
<feature type="compositionally biased region" description="Basic and acidic residues" evidence="7">
    <location>
        <begin position="745"/>
        <end position="758"/>
    </location>
</feature>
<accession>A0A5C3NN41</accession>
<dbReference type="Gene3D" id="2.130.10.10">
    <property type="entry name" value="YVTN repeat-like/Quinoprotein amine dehydrogenase"/>
    <property type="match status" value="1"/>
</dbReference>
<dbReference type="GO" id="GO:0051301">
    <property type="term" value="P:cell division"/>
    <property type="evidence" value="ECO:0007669"/>
    <property type="project" value="UniProtKB-KW"/>
</dbReference>
<keyword evidence="9" id="KW-1185">Reference proteome</keyword>
<evidence type="ECO:0000256" key="3">
    <source>
        <dbReference type="ARBA" id="ARBA00022737"/>
    </source>
</evidence>
<keyword evidence="3" id="KW-0677">Repeat</keyword>
<feature type="compositionally biased region" description="Low complexity" evidence="7">
    <location>
        <begin position="587"/>
        <end position="598"/>
    </location>
</feature>
<keyword evidence="1 6" id="KW-0853">WD repeat</keyword>
<dbReference type="InterPro" id="IPR001680">
    <property type="entry name" value="WD40_rpt"/>
</dbReference>
<feature type="compositionally biased region" description="Low complexity" evidence="7">
    <location>
        <begin position="681"/>
        <end position="697"/>
    </location>
</feature>
<evidence type="ECO:0000256" key="7">
    <source>
        <dbReference type="SAM" id="MobiDB-lite"/>
    </source>
</evidence>
<dbReference type="PANTHER" id="PTHR19918:SF8">
    <property type="entry name" value="FI02843P"/>
    <property type="match status" value="1"/>
</dbReference>
<sequence length="802" mass="85313">WSPHRKEFLTTHGYPTNAIMVHSYPSMDKVAEIKDAHDSRVLFSAISPNGELVCTAAGDENLKFWKIWEAPKVKKKEAKDSSRMGSTKVGILGIRSDPEIHRLASAPMANPQTRPLSSSYIAELAFPPSLSTSDSDLFNSFDRNGLFSPRLPPLVLSPTLPVHAPPTDLATGPPTLRYRASDPVAHHNQGVLSILTQRIRDLETALLEECEASSSVASLEAALEAERAARQAAEAANGALMENISLLQGEVLQLRRDLFFALTSQPSTLASTPSALASTSVASGSMISTVSGDLAQHGYSAVVAERDRLRYFLELVVSAGAHKPVLEAAYRQVTEGEDPEAALVNAIQNATAQRDSAWCRLLEPVVGVRTQDEYLAQLRCTLDARRHTVAWRKRAKFWKGAAKDEGRHVDTVTPSVSALSDVAVFLSQDRQDTVEGMTVQLRKGELPLRVARTMATVPESEEISAVPLYTTALGSRFSGGGAPAVLDSVSSELSAAHSGSFSASSSGGQSDMAAMAELDQSLVDHASMSPDDSIPASSSSMVLPAAGSNSTARFSAYSNLPPLASETFRASYSIKSVSSRAVRRGMTPSASTTSQASAKPRRRHTQILAVITPSTSSHPADPVIFVASPSGSRAAPTMPASQSVLAVQGSLPRALVEFGRGSDEDLVLVLSTDFSDTSYHASPGRVRAGSGSSSAQSTPEKKSRLPVRMPGLRAIRRLSASIGNSRPALADVSNAPAPELACVSGEREGEKRGKKEKAGPGGRRRAQTIATVKVGQESGRSTKIPMGRRLQRFGLGGQAERR</sequence>
<dbReference type="InterPro" id="IPR033010">
    <property type="entry name" value="Cdc20/Fizzy"/>
</dbReference>
<dbReference type="STRING" id="1314778.A0A5C3NN41"/>
<feature type="repeat" description="WD" evidence="6">
    <location>
        <begin position="34"/>
        <end position="67"/>
    </location>
</feature>
<dbReference type="GO" id="GO:1905786">
    <property type="term" value="P:positive regulation of anaphase-promoting complex-dependent catabolic process"/>
    <property type="evidence" value="ECO:0007669"/>
    <property type="project" value="TreeGrafter"/>
</dbReference>
<proteinExistence type="predicted"/>
<dbReference type="EMBL" id="ML212401">
    <property type="protein sequence ID" value="TFK78655.1"/>
    <property type="molecule type" value="Genomic_DNA"/>
</dbReference>
<dbReference type="InParanoid" id="A0A5C3NN41"/>
<dbReference type="Proteomes" id="UP000308197">
    <property type="component" value="Unassembled WGS sequence"/>
</dbReference>
<evidence type="ECO:0000256" key="1">
    <source>
        <dbReference type="ARBA" id="ARBA00022574"/>
    </source>
</evidence>
<gene>
    <name evidence="8" type="ORF">K466DRAFT_570699</name>
</gene>
<feature type="region of interest" description="Disordered" evidence="7">
    <location>
        <begin position="678"/>
        <end position="705"/>
    </location>
</feature>
<evidence type="ECO:0000256" key="2">
    <source>
        <dbReference type="ARBA" id="ARBA00022618"/>
    </source>
</evidence>
<dbReference type="SUPFAM" id="SSF50978">
    <property type="entry name" value="WD40 repeat-like"/>
    <property type="match status" value="1"/>
</dbReference>
<organism evidence="8 9">
    <name type="scientific">Polyporus arcularius HHB13444</name>
    <dbReference type="NCBI Taxonomy" id="1314778"/>
    <lineage>
        <taxon>Eukaryota</taxon>
        <taxon>Fungi</taxon>
        <taxon>Dikarya</taxon>
        <taxon>Basidiomycota</taxon>
        <taxon>Agaricomycotina</taxon>
        <taxon>Agaricomycetes</taxon>
        <taxon>Polyporales</taxon>
        <taxon>Polyporaceae</taxon>
        <taxon>Polyporus</taxon>
    </lineage>
</organism>
<dbReference type="PROSITE" id="PS50082">
    <property type="entry name" value="WD_REPEATS_2"/>
    <property type="match status" value="1"/>
</dbReference>
<dbReference type="InterPro" id="IPR036322">
    <property type="entry name" value="WD40_repeat_dom_sf"/>
</dbReference>
<name>A0A5C3NN41_9APHY</name>